<accession>A0A835SHA5</accession>
<dbReference type="InterPro" id="IPR024616">
    <property type="entry name" value="Pherophorin"/>
</dbReference>
<protein>
    <recommendedName>
        <fullName evidence="2">Pherophorin domain-containing protein</fullName>
    </recommendedName>
</protein>
<dbReference type="EMBL" id="JAEHOC010000080">
    <property type="protein sequence ID" value="KAG2423408.1"/>
    <property type="molecule type" value="Genomic_DNA"/>
</dbReference>
<dbReference type="Proteomes" id="UP000650467">
    <property type="component" value="Unassembled WGS sequence"/>
</dbReference>
<dbReference type="Pfam" id="PF12499">
    <property type="entry name" value="DUF3707"/>
    <property type="match status" value="1"/>
</dbReference>
<feature type="domain" description="Pherophorin" evidence="2">
    <location>
        <begin position="343"/>
        <end position="495"/>
    </location>
</feature>
<name>A0A835SHA5_CHLIN</name>
<evidence type="ECO:0000256" key="1">
    <source>
        <dbReference type="SAM" id="MobiDB-lite"/>
    </source>
</evidence>
<feature type="region of interest" description="Disordered" evidence="1">
    <location>
        <begin position="49"/>
        <end position="107"/>
    </location>
</feature>
<proteinExistence type="predicted"/>
<reference evidence="3" key="1">
    <citation type="journal article" date="2020" name="bioRxiv">
        <title>Comparative genomics of Chlamydomonas.</title>
        <authorList>
            <person name="Craig R.J."/>
            <person name="Hasan A.R."/>
            <person name="Ness R.W."/>
            <person name="Keightley P.D."/>
        </authorList>
    </citation>
    <scope>NUCLEOTIDE SEQUENCE</scope>
    <source>
        <strain evidence="3">SAG 7.73</strain>
    </source>
</reference>
<evidence type="ECO:0000313" key="3">
    <source>
        <dbReference type="EMBL" id="KAG2423408.1"/>
    </source>
</evidence>
<comment type="caution">
    <text evidence="3">The sequence shown here is derived from an EMBL/GenBank/DDBJ whole genome shotgun (WGS) entry which is preliminary data.</text>
</comment>
<sequence length="535" mass="56882">MITLRGLSATCTGPRFSPTGTVVGCASNDGTIYNECLWTIMVPRPDGPEWNGPTDCIPPEESALPPPPKRPGAPKLRRNPPLPPFPDTPAADPTCKHTGPSTQLPGNSGLSCSTQGACIDLDYDSSECYWRSGFLYCQACLVWPRAGSSCALSAASPIDYVCSGDELSSVLTSDGSSTSGGTSLLQPWQPQRRYCQLIRWGVDDMEPTEVLFSIKSGSARCTRRNNVTMTLEGLDAVCAEPRDNASGGAAGCQGNDNIDNEGWNGKNCLPAPPLASPPPPRVRRPANPSIRAPGAPPPAPSEPLTPAQGRSPPPKRRTPAAPGKRAPNAPPPPQPPVEGFYGFPFCACKKRSLKPTPYRLVYDSSTPLPALADGKERVRHCFHIQVVGCDSTAQCCGMGIKKIELSAENECRTSVKLALLAGRSYPWSFAQNDYNGETFTTFKLTGLGLEKPDVPDGMPLCIILTEPCSSLADFCYGGGDWCRFTFFSTDENCCPTGDLLASSDPTQVEVVDTAGGDVEVIGLRRRALLTGGDAA</sequence>
<keyword evidence="4" id="KW-1185">Reference proteome</keyword>
<feature type="region of interest" description="Disordered" evidence="1">
    <location>
        <begin position="263"/>
        <end position="334"/>
    </location>
</feature>
<gene>
    <name evidence="3" type="ORF">HXX76_015373</name>
</gene>
<evidence type="ECO:0000313" key="4">
    <source>
        <dbReference type="Proteomes" id="UP000650467"/>
    </source>
</evidence>
<evidence type="ECO:0000259" key="2">
    <source>
        <dbReference type="Pfam" id="PF12499"/>
    </source>
</evidence>
<dbReference type="OrthoDB" id="539665at2759"/>
<organism evidence="3 4">
    <name type="scientific">Chlamydomonas incerta</name>
    <dbReference type="NCBI Taxonomy" id="51695"/>
    <lineage>
        <taxon>Eukaryota</taxon>
        <taxon>Viridiplantae</taxon>
        <taxon>Chlorophyta</taxon>
        <taxon>core chlorophytes</taxon>
        <taxon>Chlorophyceae</taxon>
        <taxon>CS clade</taxon>
        <taxon>Chlamydomonadales</taxon>
        <taxon>Chlamydomonadaceae</taxon>
        <taxon>Chlamydomonas</taxon>
    </lineage>
</organism>
<dbReference type="AlphaFoldDB" id="A0A835SHA5"/>
<feature type="compositionally biased region" description="Pro residues" evidence="1">
    <location>
        <begin position="294"/>
        <end position="303"/>
    </location>
</feature>
<feature type="compositionally biased region" description="Pro residues" evidence="1">
    <location>
        <begin position="270"/>
        <end position="280"/>
    </location>
</feature>